<protein>
    <submittedName>
        <fullName evidence="2">Uncharacterized protein</fullName>
    </submittedName>
</protein>
<evidence type="ECO:0000313" key="2">
    <source>
        <dbReference type="EMBL" id="EGB04123.1"/>
    </source>
</evidence>
<dbReference type="InParanoid" id="F0YL92"/>
<feature type="region of interest" description="Disordered" evidence="1">
    <location>
        <begin position="1"/>
        <end position="31"/>
    </location>
</feature>
<sequence>MSEIILSLGTQRTGDGLNSCDASEYGSDAMDADTEVGEDVLQQAVAPDLEPQGDPEVENDVVPERRGKRRRAEDAQYTLRRSTRAKAPASMKEGAIKLLAFTAKQWTTELKGKRFTPPEGTRSKIAKVCRQRASSEWVVHAGRVQCPLYTVLELAEDESWYKEAYGTFNKRKFGLGAVPENGDRVTKFYNKGKAYDGSVTKIYRADVKYRRGGQMRRMKLWEINFDDGDWAELSEIEAVAARQAYLRRTRMPTLFGN</sequence>
<reference evidence="2 3" key="1">
    <citation type="journal article" date="2011" name="Proc. Natl. Acad. Sci. U.S.A.">
        <title>Niche of harmful alga Aureococcus anophagefferens revealed through ecogenomics.</title>
        <authorList>
            <person name="Gobler C.J."/>
            <person name="Berry D.L."/>
            <person name="Dyhrman S.T."/>
            <person name="Wilhelm S.W."/>
            <person name="Salamov A."/>
            <person name="Lobanov A.V."/>
            <person name="Zhang Y."/>
            <person name="Collier J.L."/>
            <person name="Wurch L.L."/>
            <person name="Kustka A.B."/>
            <person name="Dill B.D."/>
            <person name="Shah M."/>
            <person name="VerBerkmoes N.C."/>
            <person name="Kuo A."/>
            <person name="Terry A."/>
            <person name="Pangilinan J."/>
            <person name="Lindquist E.A."/>
            <person name="Lucas S."/>
            <person name="Paulsen I.T."/>
            <person name="Hattenrath-Lehmann T.K."/>
            <person name="Talmage S.C."/>
            <person name="Walker E.A."/>
            <person name="Koch F."/>
            <person name="Burson A.M."/>
            <person name="Marcoval M.A."/>
            <person name="Tang Y.Z."/>
            <person name="Lecleir G.R."/>
            <person name="Coyne K.J."/>
            <person name="Berg G.M."/>
            <person name="Bertrand E.M."/>
            <person name="Saito M.A."/>
            <person name="Gladyshev V.N."/>
            <person name="Grigoriev I.V."/>
        </authorList>
    </citation>
    <scope>NUCLEOTIDE SEQUENCE [LARGE SCALE GENOMIC DNA]</scope>
    <source>
        <strain evidence="3">CCMP 1984</strain>
    </source>
</reference>
<dbReference type="Proteomes" id="UP000002729">
    <property type="component" value="Unassembled WGS sequence"/>
</dbReference>
<evidence type="ECO:0000313" key="3">
    <source>
        <dbReference type="Proteomes" id="UP000002729"/>
    </source>
</evidence>
<name>F0YL92_AURAN</name>
<feature type="region of interest" description="Disordered" evidence="1">
    <location>
        <begin position="46"/>
        <end position="86"/>
    </location>
</feature>
<keyword evidence="3" id="KW-1185">Reference proteome</keyword>
<proteinExistence type="predicted"/>
<accession>F0YL92</accession>
<dbReference type="EMBL" id="GL833156">
    <property type="protein sequence ID" value="EGB04123.1"/>
    <property type="molecule type" value="Genomic_DNA"/>
</dbReference>
<organism evidence="3">
    <name type="scientific">Aureococcus anophagefferens</name>
    <name type="common">Harmful bloom alga</name>
    <dbReference type="NCBI Taxonomy" id="44056"/>
    <lineage>
        <taxon>Eukaryota</taxon>
        <taxon>Sar</taxon>
        <taxon>Stramenopiles</taxon>
        <taxon>Ochrophyta</taxon>
        <taxon>Pelagophyceae</taxon>
        <taxon>Pelagomonadales</taxon>
        <taxon>Pelagomonadaceae</taxon>
        <taxon>Aureococcus</taxon>
    </lineage>
</organism>
<dbReference type="KEGG" id="aaf:AURANDRAFT_67465"/>
<dbReference type="GeneID" id="20226244"/>
<dbReference type="RefSeq" id="XP_009041248.1">
    <property type="nucleotide sequence ID" value="XM_009043000.1"/>
</dbReference>
<dbReference type="AlphaFoldDB" id="F0YL92"/>
<gene>
    <name evidence="2" type="ORF">AURANDRAFT_67465</name>
</gene>
<evidence type="ECO:0000256" key="1">
    <source>
        <dbReference type="SAM" id="MobiDB-lite"/>
    </source>
</evidence>
<feature type="compositionally biased region" description="Acidic residues" evidence="1">
    <location>
        <begin position="51"/>
        <end position="61"/>
    </location>
</feature>